<gene>
    <name evidence="3" type="ORF">MON41_13205</name>
</gene>
<feature type="region of interest" description="Disordered" evidence="1">
    <location>
        <begin position="40"/>
        <end position="99"/>
    </location>
</feature>
<reference evidence="3 4" key="1">
    <citation type="submission" date="2022-03" db="EMBL/GenBank/DDBJ databases">
        <title>Complete genome analysis of Roseomonas KG 17.1 : a prolific producer of plant growth promoters.</title>
        <authorList>
            <person name="Saadouli I."/>
            <person name="Najjari A."/>
            <person name="Mosbah A."/>
            <person name="Ouzari H.I."/>
        </authorList>
    </citation>
    <scope>NUCLEOTIDE SEQUENCE [LARGE SCALE GENOMIC DNA]</scope>
    <source>
        <strain evidence="3 4">KG17-1</strain>
    </source>
</reference>
<accession>A0ABS9W602</accession>
<evidence type="ECO:0000313" key="3">
    <source>
        <dbReference type="EMBL" id="MCI0754716.1"/>
    </source>
</evidence>
<evidence type="ECO:0000256" key="1">
    <source>
        <dbReference type="SAM" id="MobiDB-lite"/>
    </source>
</evidence>
<evidence type="ECO:0000313" key="4">
    <source>
        <dbReference type="Proteomes" id="UP001201985"/>
    </source>
</evidence>
<comment type="caution">
    <text evidence="3">The sequence shown here is derived from an EMBL/GenBank/DDBJ whole genome shotgun (WGS) entry which is preliminary data.</text>
</comment>
<name>A0ABS9W602_9PROT</name>
<keyword evidence="4" id="KW-1185">Reference proteome</keyword>
<feature type="compositionally biased region" description="Low complexity" evidence="1">
    <location>
        <begin position="44"/>
        <end position="55"/>
    </location>
</feature>
<protein>
    <submittedName>
        <fullName evidence="3">Uncharacterized protein</fullName>
    </submittedName>
</protein>
<dbReference type="EMBL" id="JALBUU010000004">
    <property type="protein sequence ID" value="MCI0754716.1"/>
    <property type="molecule type" value="Genomic_DNA"/>
</dbReference>
<dbReference type="Proteomes" id="UP001201985">
    <property type="component" value="Unassembled WGS sequence"/>
</dbReference>
<sequence length="137" mass="13798">MMASRFIIAAAGVLCAALPALPALASPCGDRIAALERRLEEGTARAAATSSGGQAVAAAREGQASQPGSRNEPTIPFQKPAQEAQATRQAAEAGGGGTAFAEARATLNQARTLDQQGNASGCLEAIGQAERRSALQP</sequence>
<dbReference type="RefSeq" id="WP_120006391.1">
    <property type="nucleotide sequence ID" value="NZ_JALBUU010000004.1"/>
</dbReference>
<feature type="chain" id="PRO_5047135209" evidence="2">
    <location>
        <begin position="26"/>
        <end position="137"/>
    </location>
</feature>
<organism evidence="3 4">
    <name type="scientific">Teichococcus vastitatis</name>
    <dbReference type="NCBI Taxonomy" id="2307076"/>
    <lineage>
        <taxon>Bacteria</taxon>
        <taxon>Pseudomonadati</taxon>
        <taxon>Pseudomonadota</taxon>
        <taxon>Alphaproteobacteria</taxon>
        <taxon>Acetobacterales</taxon>
        <taxon>Roseomonadaceae</taxon>
        <taxon>Roseomonas</taxon>
    </lineage>
</organism>
<feature type="compositionally biased region" description="Polar residues" evidence="1">
    <location>
        <begin position="63"/>
        <end position="72"/>
    </location>
</feature>
<evidence type="ECO:0000256" key="2">
    <source>
        <dbReference type="SAM" id="SignalP"/>
    </source>
</evidence>
<keyword evidence="2" id="KW-0732">Signal</keyword>
<feature type="compositionally biased region" description="Low complexity" evidence="1">
    <location>
        <begin position="81"/>
        <end position="92"/>
    </location>
</feature>
<feature type="signal peptide" evidence="2">
    <location>
        <begin position="1"/>
        <end position="25"/>
    </location>
</feature>
<proteinExistence type="predicted"/>